<evidence type="ECO:0000256" key="3">
    <source>
        <dbReference type="ARBA" id="ARBA00022692"/>
    </source>
</evidence>
<sequence length="344" mass="36671">MTDQPTALSGLDRLRLRHAWLDHLVRAGVRYAERHGNHYAAGITYFSLLALVPLTMVAFAVVTLVLFTDPEPLARLRAHVDEALPAGLDDTVNSIIDQAVASASTVGVVGLLIAMYTGLGWMSNLRAALSEQWGQPPQPPPFLRRLLVDLVALLGLGLAVAVSFGITTAAGVFAGRVLEFLGLADLGWVRWLLTALGVVLSLLADWLLFLWVYARLPRGRLSWRSAGRAAVGAAVGIELIKQGMVVYLAIVTRSPTGIAFGPILGLLIFIYTVTRFLIFIAAWAATARETQPEHPPPPPEPAVIRPEVCVHRGLGTVASAGLLGAAAVAGLVGGRLLTRRGGEE</sequence>
<dbReference type="InterPro" id="IPR017039">
    <property type="entry name" value="Virul_fac_BrkB"/>
</dbReference>
<name>A0ABP8WZ26_9PSEU</name>
<dbReference type="PANTHER" id="PTHR30213:SF1">
    <property type="entry name" value="INNER MEMBRANE PROTEIN YHJD"/>
    <property type="match status" value="1"/>
</dbReference>
<evidence type="ECO:0000256" key="2">
    <source>
        <dbReference type="ARBA" id="ARBA00022475"/>
    </source>
</evidence>
<dbReference type="PANTHER" id="PTHR30213">
    <property type="entry name" value="INNER MEMBRANE PROTEIN YHJD"/>
    <property type="match status" value="1"/>
</dbReference>
<evidence type="ECO:0000313" key="8">
    <source>
        <dbReference type="Proteomes" id="UP001500325"/>
    </source>
</evidence>
<feature type="transmembrane region" description="Helical" evidence="6">
    <location>
        <begin position="263"/>
        <end position="285"/>
    </location>
</feature>
<proteinExistence type="predicted"/>
<feature type="transmembrane region" description="Helical" evidence="6">
    <location>
        <begin position="43"/>
        <end position="67"/>
    </location>
</feature>
<dbReference type="Proteomes" id="UP001500325">
    <property type="component" value="Unassembled WGS sequence"/>
</dbReference>
<gene>
    <name evidence="7" type="primary">yhjD_1</name>
    <name evidence="7" type="ORF">GCM10023215_39000</name>
</gene>
<keyword evidence="3 6" id="KW-0812">Transmembrane</keyword>
<protein>
    <submittedName>
        <fullName evidence="7">Inner membrane protein YhjD</fullName>
    </submittedName>
</protein>
<feature type="transmembrane region" description="Helical" evidence="6">
    <location>
        <begin position="191"/>
        <end position="214"/>
    </location>
</feature>
<keyword evidence="5 6" id="KW-0472">Membrane</keyword>
<evidence type="ECO:0000256" key="4">
    <source>
        <dbReference type="ARBA" id="ARBA00022989"/>
    </source>
</evidence>
<dbReference type="Pfam" id="PF03631">
    <property type="entry name" value="Virul_fac_BrkB"/>
    <property type="match status" value="1"/>
</dbReference>
<organism evidence="7 8">
    <name type="scientific">Pseudonocardia yuanmonensis</name>
    <dbReference type="NCBI Taxonomy" id="1095914"/>
    <lineage>
        <taxon>Bacteria</taxon>
        <taxon>Bacillati</taxon>
        <taxon>Actinomycetota</taxon>
        <taxon>Actinomycetes</taxon>
        <taxon>Pseudonocardiales</taxon>
        <taxon>Pseudonocardiaceae</taxon>
        <taxon>Pseudonocardia</taxon>
    </lineage>
</organism>
<keyword evidence="2" id="KW-1003">Cell membrane</keyword>
<feature type="transmembrane region" description="Helical" evidence="6">
    <location>
        <begin position="99"/>
        <end position="125"/>
    </location>
</feature>
<feature type="transmembrane region" description="Helical" evidence="6">
    <location>
        <begin position="146"/>
        <end position="171"/>
    </location>
</feature>
<feature type="transmembrane region" description="Helical" evidence="6">
    <location>
        <begin position="226"/>
        <end position="251"/>
    </location>
</feature>
<comment type="caution">
    <text evidence="7">The sequence shown here is derived from an EMBL/GenBank/DDBJ whole genome shotgun (WGS) entry which is preliminary data.</text>
</comment>
<keyword evidence="8" id="KW-1185">Reference proteome</keyword>
<evidence type="ECO:0000256" key="6">
    <source>
        <dbReference type="SAM" id="Phobius"/>
    </source>
</evidence>
<evidence type="ECO:0000256" key="5">
    <source>
        <dbReference type="ARBA" id="ARBA00023136"/>
    </source>
</evidence>
<dbReference type="EMBL" id="BAABIC010000013">
    <property type="protein sequence ID" value="GAA4697069.1"/>
    <property type="molecule type" value="Genomic_DNA"/>
</dbReference>
<comment type="subcellular location">
    <subcellularLocation>
        <location evidence="1">Cell membrane</location>
        <topology evidence="1">Multi-pass membrane protein</topology>
    </subcellularLocation>
</comment>
<reference evidence="8" key="1">
    <citation type="journal article" date="2019" name="Int. J. Syst. Evol. Microbiol.">
        <title>The Global Catalogue of Microorganisms (GCM) 10K type strain sequencing project: providing services to taxonomists for standard genome sequencing and annotation.</title>
        <authorList>
            <consortium name="The Broad Institute Genomics Platform"/>
            <consortium name="The Broad Institute Genome Sequencing Center for Infectious Disease"/>
            <person name="Wu L."/>
            <person name="Ma J."/>
        </authorList>
    </citation>
    <scope>NUCLEOTIDE SEQUENCE [LARGE SCALE GENOMIC DNA]</scope>
    <source>
        <strain evidence="8">JCM 18055</strain>
    </source>
</reference>
<evidence type="ECO:0000313" key="7">
    <source>
        <dbReference type="EMBL" id="GAA4697069.1"/>
    </source>
</evidence>
<evidence type="ECO:0000256" key="1">
    <source>
        <dbReference type="ARBA" id="ARBA00004651"/>
    </source>
</evidence>
<dbReference type="RefSeq" id="WP_345382041.1">
    <property type="nucleotide sequence ID" value="NZ_BAABIC010000013.1"/>
</dbReference>
<keyword evidence="4 6" id="KW-1133">Transmembrane helix</keyword>
<accession>A0ABP8WZ26</accession>